<dbReference type="InterPro" id="IPR036412">
    <property type="entry name" value="HAD-like_sf"/>
</dbReference>
<sequence>MALHAAILFDLDGTLVDSYGDAEDCWGEWADSVGLGDTFDLAPFYGQKRADIIRTLLPQLSQQEIDEHAERVRLAERARVDKVVALPGAAEVLAALPAERWGIVTSNDTEVAQARLRSAGLPVPDVIVSADNVVHPKPHPEGFLLGAAKLGFDPASVVGIDDSPIGISAAKDAGMTVVAVRFRHDVSELGDAHVVADGVKSIECRTQPDGITLTIDGVPL</sequence>
<evidence type="ECO:0000313" key="1">
    <source>
        <dbReference type="EMBL" id="WTW66015.1"/>
    </source>
</evidence>
<keyword evidence="1" id="KW-0378">Hydrolase</keyword>
<dbReference type="Gene3D" id="1.10.150.240">
    <property type="entry name" value="Putative phosphatase, domain 2"/>
    <property type="match status" value="1"/>
</dbReference>
<dbReference type="SFLD" id="SFLDG01135">
    <property type="entry name" value="C1.5.6:_HAD__Beta-PGM__Phospha"/>
    <property type="match status" value="1"/>
</dbReference>
<dbReference type="PANTHER" id="PTHR43481">
    <property type="entry name" value="FRUCTOSE-1-PHOSPHATE PHOSPHATASE"/>
    <property type="match status" value="1"/>
</dbReference>
<dbReference type="InterPro" id="IPR023214">
    <property type="entry name" value="HAD_sf"/>
</dbReference>
<dbReference type="InterPro" id="IPR051806">
    <property type="entry name" value="HAD-like_SPP"/>
</dbReference>
<dbReference type="Pfam" id="PF00702">
    <property type="entry name" value="Hydrolase"/>
    <property type="match status" value="1"/>
</dbReference>
<dbReference type="PRINTS" id="PR00413">
    <property type="entry name" value="HADHALOGNASE"/>
</dbReference>
<dbReference type="SFLD" id="SFLDG01129">
    <property type="entry name" value="C1.5:_HAD__Beta-PGM__Phosphata"/>
    <property type="match status" value="1"/>
</dbReference>
<dbReference type="InterPro" id="IPR006439">
    <property type="entry name" value="HAD-SF_hydro_IA"/>
</dbReference>
<organism evidence="1">
    <name type="scientific">Streptomyces sp. NBC_00003</name>
    <dbReference type="NCBI Taxonomy" id="2903608"/>
    <lineage>
        <taxon>Bacteria</taxon>
        <taxon>Bacillati</taxon>
        <taxon>Actinomycetota</taxon>
        <taxon>Actinomycetes</taxon>
        <taxon>Kitasatosporales</taxon>
        <taxon>Streptomycetaceae</taxon>
        <taxon>Streptomyces</taxon>
    </lineage>
</organism>
<dbReference type="EMBL" id="CP108318">
    <property type="protein sequence ID" value="WTW66015.1"/>
    <property type="molecule type" value="Genomic_DNA"/>
</dbReference>
<dbReference type="SFLD" id="SFLDS00003">
    <property type="entry name" value="Haloacid_Dehalogenase"/>
    <property type="match status" value="1"/>
</dbReference>
<dbReference type="NCBIfam" id="TIGR01509">
    <property type="entry name" value="HAD-SF-IA-v3"/>
    <property type="match status" value="1"/>
</dbReference>
<dbReference type="NCBIfam" id="TIGR01549">
    <property type="entry name" value="HAD-SF-IA-v1"/>
    <property type="match status" value="1"/>
</dbReference>
<dbReference type="InterPro" id="IPR023198">
    <property type="entry name" value="PGP-like_dom2"/>
</dbReference>
<name>A0AAU2VFD4_9ACTN</name>
<dbReference type="GO" id="GO:0050308">
    <property type="term" value="F:sugar-phosphatase activity"/>
    <property type="evidence" value="ECO:0007669"/>
    <property type="project" value="TreeGrafter"/>
</dbReference>
<protein>
    <submittedName>
        <fullName evidence="1">HAD-IA family hydrolase</fullName>
    </submittedName>
</protein>
<reference evidence="1" key="1">
    <citation type="submission" date="2022-10" db="EMBL/GenBank/DDBJ databases">
        <title>The complete genomes of actinobacterial strains from the NBC collection.</title>
        <authorList>
            <person name="Joergensen T.S."/>
            <person name="Alvarez Arevalo M."/>
            <person name="Sterndorff E.B."/>
            <person name="Faurdal D."/>
            <person name="Vuksanovic O."/>
            <person name="Mourched A.-S."/>
            <person name="Charusanti P."/>
            <person name="Shaw S."/>
            <person name="Blin K."/>
            <person name="Weber T."/>
        </authorList>
    </citation>
    <scope>NUCLEOTIDE SEQUENCE</scope>
    <source>
        <strain evidence="1">NBC_00003</strain>
    </source>
</reference>
<dbReference type="AlphaFoldDB" id="A0AAU2VFD4"/>
<gene>
    <name evidence="1" type="ORF">OG549_38245</name>
</gene>
<accession>A0AAU2VFD4</accession>
<dbReference type="Gene3D" id="3.40.50.1000">
    <property type="entry name" value="HAD superfamily/HAD-like"/>
    <property type="match status" value="1"/>
</dbReference>
<dbReference type="PANTHER" id="PTHR43481:SF4">
    <property type="entry name" value="GLYCEROL-1-PHOSPHATE PHOSPHOHYDROLASE 1-RELATED"/>
    <property type="match status" value="1"/>
</dbReference>
<dbReference type="SUPFAM" id="SSF56784">
    <property type="entry name" value="HAD-like"/>
    <property type="match status" value="1"/>
</dbReference>
<proteinExistence type="predicted"/>